<evidence type="ECO:0000313" key="2">
    <source>
        <dbReference type="Proteomes" id="UP001374803"/>
    </source>
</evidence>
<dbReference type="Proteomes" id="UP001374803">
    <property type="component" value="Chromosome"/>
</dbReference>
<evidence type="ECO:0000313" key="1">
    <source>
        <dbReference type="EMBL" id="WXB05435.1"/>
    </source>
</evidence>
<gene>
    <name evidence="1" type="ORF">LVJ94_52140</name>
</gene>
<protein>
    <recommendedName>
        <fullName evidence="3">Lipoprotein</fullName>
    </recommendedName>
</protein>
<keyword evidence="2" id="KW-1185">Reference proteome</keyword>
<name>A0ABZ2L3U3_9BACT</name>
<organism evidence="1 2">
    <name type="scientific">Pendulispora rubella</name>
    <dbReference type="NCBI Taxonomy" id="2741070"/>
    <lineage>
        <taxon>Bacteria</taxon>
        <taxon>Pseudomonadati</taxon>
        <taxon>Myxococcota</taxon>
        <taxon>Myxococcia</taxon>
        <taxon>Myxococcales</taxon>
        <taxon>Sorangiineae</taxon>
        <taxon>Pendulisporaceae</taxon>
        <taxon>Pendulispora</taxon>
    </lineage>
</organism>
<dbReference type="EMBL" id="CP089983">
    <property type="protein sequence ID" value="WXB05435.1"/>
    <property type="molecule type" value="Genomic_DNA"/>
</dbReference>
<reference evidence="1" key="1">
    <citation type="submission" date="2021-12" db="EMBL/GenBank/DDBJ databases">
        <title>Discovery of the Pendulisporaceae a myxobacterial family with distinct sporulation behavior and unique specialized metabolism.</title>
        <authorList>
            <person name="Garcia R."/>
            <person name="Popoff A."/>
            <person name="Bader C.D."/>
            <person name="Loehr J."/>
            <person name="Walesch S."/>
            <person name="Walt C."/>
            <person name="Boldt J."/>
            <person name="Bunk B."/>
            <person name="Haeckl F.J.F.P.J."/>
            <person name="Gunesch A.P."/>
            <person name="Birkelbach J."/>
            <person name="Nuebel U."/>
            <person name="Pietschmann T."/>
            <person name="Bach T."/>
            <person name="Mueller R."/>
        </authorList>
    </citation>
    <scope>NUCLEOTIDE SEQUENCE</scope>
    <source>
        <strain evidence="1">MSr11367</strain>
    </source>
</reference>
<sequence>MQVVASLGMKRRAAFGMAAGILMTLGVAPGCGDPKVAMGPGTREYVASDYPQVLKRWTRNASLIVLSELDDLLTVTATYQSWDFRWAYVIRYAQDFRLTVDQRRTLLETTLNETRETHSFYIALYGSNRRWTDLTKPNSAWIVRLIDDQGNETAPVNIELIPKPGALERTYFPYTTVWRQAFRIKFPRYYGNGRPSIAPDAKWFGLRFAGAEGNEELHWDIDPNAPQTAFGDGHVVKF</sequence>
<evidence type="ECO:0008006" key="3">
    <source>
        <dbReference type="Google" id="ProtNLM"/>
    </source>
</evidence>
<dbReference type="RefSeq" id="WP_394835081.1">
    <property type="nucleotide sequence ID" value="NZ_CP089929.1"/>
</dbReference>
<proteinExistence type="predicted"/>
<accession>A0ABZ2L3U3</accession>